<feature type="transmembrane region" description="Helical" evidence="1">
    <location>
        <begin position="230"/>
        <end position="253"/>
    </location>
</feature>
<sequence>MNKEGSATRDESADLNHANPGQWIELSHSKVGPFLTRKVFLSPEKVRIIWRSREQRKCYNRLQGSCRNTWWAPTAISWWIGILFALGSSAFMLGSVPAYATWVGVSKDNLTFFIGSIFFTSAAFLQYLEVAATAWSPGGGFISQVSKRKWQPLLVEVHRIDWWAVVIQLIGTLCFNVSTFHALTAGAGVSESNTLVWRPDLYGSICFLLSSYLAWVEVCHKWGAVKLRLISWWVVAVNLLGSVAFGVSAIASYKLPSGTMVNPTINNVETFIGAGCFFIGGLLLLPERASLMKVKLLST</sequence>
<keyword evidence="1" id="KW-0812">Transmembrane</keyword>
<keyword evidence="1" id="KW-0472">Membrane</keyword>
<feature type="transmembrane region" description="Helical" evidence="1">
    <location>
        <begin position="265"/>
        <end position="285"/>
    </location>
</feature>
<dbReference type="EMBL" id="JBHTLR010000005">
    <property type="protein sequence ID" value="MFD1215936.1"/>
    <property type="molecule type" value="Genomic_DNA"/>
</dbReference>
<keyword evidence="3" id="KW-1185">Reference proteome</keyword>
<accession>A0ABW3U8X4</accession>
<organism evidence="2 3">
    <name type="scientific">Microbulbifer celer</name>
    <dbReference type="NCBI Taxonomy" id="435905"/>
    <lineage>
        <taxon>Bacteria</taxon>
        <taxon>Pseudomonadati</taxon>
        <taxon>Pseudomonadota</taxon>
        <taxon>Gammaproteobacteria</taxon>
        <taxon>Cellvibrionales</taxon>
        <taxon>Microbulbiferaceae</taxon>
        <taxon>Microbulbifer</taxon>
    </lineage>
</organism>
<feature type="transmembrane region" description="Helical" evidence="1">
    <location>
        <begin position="76"/>
        <end position="100"/>
    </location>
</feature>
<evidence type="ECO:0000256" key="1">
    <source>
        <dbReference type="SAM" id="Phobius"/>
    </source>
</evidence>
<proteinExistence type="predicted"/>
<name>A0ABW3U8X4_9GAMM</name>
<evidence type="ECO:0008006" key="4">
    <source>
        <dbReference type="Google" id="ProtNLM"/>
    </source>
</evidence>
<feature type="transmembrane region" description="Helical" evidence="1">
    <location>
        <begin position="162"/>
        <end position="181"/>
    </location>
</feature>
<keyword evidence="1" id="KW-1133">Transmembrane helix</keyword>
<feature type="transmembrane region" description="Helical" evidence="1">
    <location>
        <begin position="201"/>
        <end position="218"/>
    </location>
</feature>
<reference evidence="3" key="1">
    <citation type="journal article" date="2019" name="Int. J. Syst. Evol. Microbiol.">
        <title>The Global Catalogue of Microorganisms (GCM) 10K type strain sequencing project: providing services to taxonomists for standard genome sequencing and annotation.</title>
        <authorList>
            <consortium name="The Broad Institute Genomics Platform"/>
            <consortium name="The Broad Institute Genome Sequencing Center for Infectious Disease"/>
            <person name="Wu L."/>
            <person name="Ma J."/>
        </authorList>
    </citation>
    <scope>NUCLEOTIDE SEQUENCE [LARGE SCALE GENOMIC DNA]</scope>
    <source>
        <strain evidence="3">CCUG 54356</strain>
    </source>
</reference>
<dbReference type="RefSeq" id="WP_230436228.1">
    <property type="nucleotide sequence ID" value="NZ_CP087715.1"/>
</dbReference>
<comment type="caution">
    <text evidence="2">The sequence shown here is derived from an EMBL/GenBank/DDBJ whole genome shotgun (WGS) entry which is preliminary data.</text>
</comment>
<gene>
    <name evidence="2" type="ORF">ACFQ2X_04935</name>
</gene>
<evidence type="ECO:0000313" key="3">
    <source>
        <dbReference type="Proteomes" id="UP001597264"/>
    </source>
</evidence>
<feature type="transmembrane region" description="Helical" evidence="1">
    <location>
        <begin position="112"/>
        <end position="142"/>
    </location>
</feature>
<dbReference type="Proteomes" id="UP001597264">
    <property type="component" value="Unassembled WGS sequence"/>
</dbReference>
<evidence type="ECO:0000313" key="2">
    <source>
        <dbReference type="EMBL" id="MFD1215936.1"/>
    </source>
</evidence>
<protein>
    <recommendedName>
        <fullName evidence="4">YrhK domain-containing protein</fullName>
    </recommendedName>
</protein>